<dbReference type="InterPro" id="IPR036640">
    <property type="entry name" value="ABC1_TM_sf"/>
</dbReference>
<evidence type="ECO:0000256" key="2">
    <source>
        <dbReference type="ARBA" id="ARBA00022692"/>
    </source>
</evidence>
<evidence type="ECO:0000256" key="1">
    <source>
        <dbReference type="ARBA" id="ARBA00004141"/>
    </source>
</evidence>
<dbReference type="InterPro" id="IPR027417">
    <property type="entry name" value="P-loop_NTPase"/>
</dbReference>
<evidence type="ECO:0000313" key="10">
    <source>
        <dbReference type="EMBL" id="KAG9334134.1"/>
    </source>
</evidence>
<comment type="subcellular location">
    <subcellularLocation>
        <location evidence="1">Membrane</location>
        <topology evidence="1">Multi-pass membrane protein</topology>
    </subcellularLocation>
</comment>
<dbReference type="InterPro" id="IPR039421">
    <property type="entry name" value="Type_1_exporter"/>
</dbReference>
<dbReference type="Gene3D" id="3.40.50.300">
    <property type="entry name" value="P-loop containing nucleotide triphosphate hydrolases"/>
    <property type="match status" value="2"/>
</dbReference>
<dbReference type="Pfam" id="PF00005">
    <property type="entry name" value="ABC_tran"/>
    <property type="match status" value="1"/>
</dbReference>
<dbReference type="Gene3D" id="1.20.1560.10">
    <property type="entry name" value="ABC transporter type 1, transmembrane domain"/>
    <property type="match status" value="2"/>
</dbReference>
<dbReference type="PROSITE" id="PS50929">
    <property type="entry name" value="ABC_TM1F"/>
    <property type="match status" value="1"/>
</dbReference>
<dbReference type="PANTHER" id="PTHR43394">
    <property type="entry name" value="ATP-DEPENDENT PERMEASE MDL1, MITOCHONDRIAL"/>
    <property type="match status" value="1"/>
</dbReference>
<keyword evidence="3" id="KW-0547">Nucleotide-binding</keyword>
<evidence type="ECO:0000259" key="8">
    <source>
        <dbReference type="PROSITE" id="PS50893"/>
    </source>
</evidence>
<sequence>GRIRWTATDLFFNLILPHVPSTAGGTWRVQLWERMAQFCSVRWPSGCCCGVAWWAVLRWLSWVVPGGRDQPVLRRWVAALCLLGPVFESGRAALQQERTLSGQLPDPGTVATGLVASTAACLFWELTFPEAQKGKGAKQQQAKAMFMRVVRYSAPDALHLGAAFVFLSLAVICEMFIPYYTGRVVDILRSQYEVSGFLSAIGLMALFSLGRKPCLSSVVRHQQDGPVGGHECERAGAEHGEGDGRAGFDGGAVMATHPSHLCGNAPPRRAPEQLQHALAQQLQDCKAEAQEVAASVLGAVRTVRSFGAESREAKRYQEVMSKMHRIQKHKGVMSAVHLLLRRMVTVGVKVLMLYYGRRLIGSGQLTSGGLLSFVLYQKDMGTNVKASNLVYICGEMLNSAWAAGKVFEYLDRKPLQKEAGQLEPASLKGHLTFRNVTFCYPTKPDTPAPAPALKGVSLEVHPGKMTALVGPSGGGKTSCVSLLERFYEPQEGEVLLDGLPLHSYRHQYLHGKMAMVSQDPVLFSGSVRDNIAYGLEDCSMEMVTAAARKANAHGFICQLEQGYDTGAYLLCTLTYTQHRYSHDLMSILILDEATSCMDLDTQLAMQQVVTGVEGQTVLVVAHRLKTVEEADHILFLEDGSVVEQGTHQQLMAKRGRYHRLKEKLFADLDSAEDSLSGAHGGSQPKTHTN</sequence>
<reference evidence="10" key="1">
    <citation type="thesis" date="2021" institute="BYU ScholarsArchive" country="Provo, UT, USA">
        <title>Applications of and Algorithms for Genome Assembly and Genomic Analyses with an Emphasis on Marine Teleosts.</title>
        <authorList>
            <person name="Pickett B.D."/>
        </authorList>
    </citation>
    <scope>NUCLEOTIDE SEQUENCE</scope>
    <source>
        <strain evidence="10">HI-2016</strain>
    </source>
</reference>
<dbReference type="SUPFAM" id="SSF90123">
    <property type="entry name" value="ABC transporter transmembrane region"/>
    <property type="match status" value="2"/>
</dbReference>
<keyword evidence="5 7" id="KW-1133">Transmembrane helix</keyword>
<protein>
    <submittedName>
        <fullName evidence="10">Uncharacterized protein</fullName>
    </submittedName>
</protein>
<keyword evidence="11" id="KW-1185">Reference proteome</keyword>
<dbReference type="Pfam" id="PF00664">
    <property type="entry name" value="ABC_membrane"/>
    <property type="match status" value="1"/>
</dbReference>
<organism evidence="10 11">
    <name type="scientific">Albula glossodonta</name>
    <name type="common">roundjaw bonefish</name>
    <dbReference type="NCBI Taxonomy" id="121402"/>
    <lineage>
        <taxon>Eukaryota</taxon>
        <taxon>Metazoa</taxon>
        <taxon>Chordata</taxon>
        <taxon>Craniata</taxon>
        <taxon>Vertebrata</taxon>
        <taxon>Euteleostomi</taxon>
        <taxon>Actinopterygii</taxon>
        <taxon>Neopterygii</taxon>
        <taxon>Teleostei</taxon>
        <taxon>Albuliformes</taxon>
        <taxon>Albulidae</taxon>
        <taxon>Albula</taxon>
    </lineage>
</organism>
<dbReference type="Proteomes" id="UP000824540">
    <property type="component" value="Unassembled WGS sequence"/>
</dbReference>
<dbReference type="SUPFAM" id="SSF52540">
    <property type="entry name" value="P-loop containing nucleoside triphosphate hydrolases"/>
    <property type="match status" value="1"/>
</dbReference>
<evidence type="ECO:0000256" key="7">
    <source>
        <dbReference type="SAM" id="Phobius"/>
    </source>
</evidence>
<comment type="caution">
    <text evidence="10">The sequence shown here is derived from an EMBL/GenBank/DDBJ whole genome shotgun (WGS) entry which is preliminary data.</text>
</comment>
<dbReference type="EMBL" id="JAFBMS010000162">
    <property type="protein sequence ID" value="KAG9334134.1"/>
    <property type="molecule type" value="Genomic_DNA"/>
</dbReference>
<name>A0A8T2N227_9TELE</name>
<dbReference type="AlphaFoldDB" id="A0A8T2N227"/>
<keyword evidence="6 7" id="KW-0472">Membrane</keyword>
<keyword evidence="4" id="KW-0067">ATP-binding</keyword>
<evidence type="ECO:0000256" key="6">
    <source>
        <dbReference type="ARBA" id="ARBA00023136"/>
    </source>
</evidence>
<evidence type="ECO:0000256" key="5">
    <source>
        <dbReference type="ARBA" id="ARBA00022989"/>
    </source>
</evidence>
<evidence type="ECO:0000259" key="9">
    <source>
        <dbReference type="PROSITE" id="PS50929"/>
    </source>
</evidence>
<proteinExistence type="predicted"/>
<evidence type="ECO:0000256" key="4">
    <source>
        <dbReference type="ARBA" id="ARBA00022840"/>
    </source>
</evidence>
<feature type="domain" description="ABC transmembrane type-1" evidence="9">
    <location>
        <begin position="276"/>
        <end position="376"/>
    </location>
</feature>
<accession>A0A8T2N227</accession>
<dbReference type="OrthoDB" id="6500128at2759"/>
<dbReference type="PROSITE" id="PS50893">
    <property type="entry name" value="ABC_TRANSPORTER_2"/>
    <property type="match status" value="1"/>
</dbReference>
<dbReference type="InterPro" id="IPR011527">
    <property type="entry name" value="ABC1_TM_dom"/>
</dbReference>
<feature type="domain" description="ABC transporter" evidence="8">
    <location>
        <begin position="431"/>
        <end position="663"/>
    </location>
</feature>
<dbReference type="InterPro" id="IPR003593">
    <property type="entry name" value="AAA+_ATPase"/>
</dbReference>
<feature type="non-terminal residue" evidence="10">
    <location>
        <position position="1"/>
    </location>
</feature>
<dbReference type="GO" id="GO:0005524">
    <property type="term" value="F:ATP binding"/>
    <property type="evidence" value="ECO:0007669"/>
    <property type="project" value="UniProtKB-KW"/>
</dbReference>
<evidence type="ECO:0000313" key="11">
    <source>
        <dbReference type="Proteomes" id="UP000824540"/>
    </source>
</evidence>
<dbReference type="GO" id="GO:0016887">
    <property type="term" value="F:ATP hydrolysis activity"/>
    <property type="evidence" value="ECO:0007669"/>
    <property type="project" value="InterPro"/>
</dbReference>
<dbReference type="GO" id="GO:0016020">
    <property type="term" value="C:membrane"/>
    <property type="evidence" value="ECO:0007669"/>
    <property type="project" value="UniProtKB-SubCell"/>
</dbReference>
<keyword evidence="2 7" id="KW-0812">Transmembrane</keyword>
<feature type="transmembrane region" description="Helical" evidence="7">
    <location>
        <begin position="157"/>
        <end position="180"/>
    </location>
</feature>
<dbReference type="InterPro" id="IPR003439">
    <property type="entry name" value="ABC_transporter-like_ATP-bd"/>
</dbReference>
<dbReference type="SMART" id="SM00382">
    <property type="entry name" value="AAA"/>
    <property type="match status" value="1"/>
</dbReference>
<dbReference type="PANTHER" id="PTHR43394:SF14">
    <property type="entry name" value="TRANSPORTER 2, ATP BINDING CASSETTE SUBFAMILY B"/>
    <property type="match status" value="1"/>
</dbReference>
<gene>
    <name evidence="10" type="ORF">JZ751_009104</name>
</gene>
<dbReference type="GO" id="GO:0015421">
    <property type="term" value="F:ABC-type oligopeptide transporter activity"/>
    <property type="evidence" value="ECO:0007669"/>
    <property type="project" value="TreeGrafter"/>
</dbReference>
<evidence type="ECO:0000256" key="3">
    <source>
        <dbReference type="ARBA" id="ARBA00022741"/>
    </source>
</evidence>